<feature type="compositionally biased region" description="Polar residues" evidence="2">
    <location>
        <begin position="85"/>
        <end position="95"/>
    </location>
</feature>
<feature type="compositionally biased region" description="Basic and acidic residues" evidence="2">
    <location>
        <begin position="312"/>
        <end position="331"/>
    </location>
</feature>
<feature type="compositionally biased region" description="Polar residues" evidence="2">
    <location>
        <begin position="225"/>
        <end position="238"/>
    </location>
</feature>
<sequence>MVRTRLQKTNKSKKTGGEAKSKRKGEKQMEEEENQEKESKDEKREEDKEMTSQETKDITILKTVSSTDLEEDGNQKEQKIELPNESVNVEKTPSSWGKIDFWGELEKTVETTEEDNRSGTATFESFGNSAEPTPMETTIYHSAKESSEIGTDNGLLSKMAESPPKVPPLTPPSILRKVNSPGGNGVKKIRRVQFKEDELGPGRIRFGRSFSASPYPKRLLEHLDQSTSEGAASPSADNESPAKRPMKAFGQIWPIASAGRPSTTTPTRWSKSARRLLPIHERGSPCDAPESVQKAQSSDNKSDQSENNSNDKQQHVDEQLEKLPRMDEQQKDDEFVLVGSANVCVVLPEEAGNEHNCQKTAEQPNDALENDIDKKVTDFQTMAETTEEDNRSGTATFESFGNSAEPTPMETTIYHSAKESSEIGTDNGLLSKMAESPPKVPPLTPPSILRKVNSPGGNGVKKIRRVQFKEDELGPGRIRFGRSFSASPYPKRLLEHLDQSTSEGAASPSADNESPAKRPMKAFGQIWPIASAGRPSTTTPTRWSKSARRLLPIHERGSPCDAPESVQKAQSSDNKSDQSENNSNDKQQHVDEQLEKLPRMDEQQKDDEIVLVGSANVCVVLPEEEANENKHQQKRDFEQPNETISNDSDKTATDLGTVSSEFEENAVQSEAMFHKKLATDNKSETFDRIKNKLDEQQEKLRRQMEALVEASTKQMLAIVAEELAIAEGLANAMPTNDGQ</sequence>
<feature type="compositionally biased region" description="Basic residues" evidence="2">
    <location>
        <begin position="1"/>
        <end position="14"/>
    </location>
</feature>
<feature type="coiled-coil region" evidence="1">
    <location>
        <begin position="679"/>
        <end position="713"/>
    </location>
</feature>
<dbReference type="EMBL" id="JBICCN010000296">
    <property type="protein sequence ID" value="KAL3080280.1"/>
    <property type="molecule type" value="Genomic_DNA"/>
</dbReference>
<feature type="region of interest" description="Disordered" evidence="2">
    <location>
        <begin position="1"/>
        <end position="95"/>
    </location>
</feature>
<feature type="compositionally biased region" description="Polar residues" evidence="2">
    <location>
        <begin position="118"/>
        <end position="140"/>
    </location>
</feature>
<feature type="region of interest" description="Disordered" evidence="2">
    <location>
        <begin position="110"/>
        <end position="194"/>
    </location>
</feature>
<feature type="compositionally biased region" description="Polar residues" evidence="2">
    <location>
        <begin position="534"/>
        <end position="544"/>
    </location>
</feature>
<dbReference type="Proteomes" id="UP001620645">
    <property type="component" value="Unassembled WGS sequence"/>
</dbReference>
<gene>
    <name evidence="3" type="ORF">niasHS_012385</name>
</gene>
<feature type="compositionally biased region" description="Basic and acidic residues" evidence="2">
    <location>
        <begin position="36"/>
        <end position="59"/>
    </location>
</feature>
<proteinExistence type="predicted"/>
<feature type="compositionally biased region" description="Polar residues" evidence="2">
    <location>
        <begin position="567"/>
        <end position="585"/>
    </location>
</feature>
<feature type="compositionally biased region" description="Polar residues" evidence="2">
    <location>
        <begin position="260"/>
        <end position="270"/>
    </location>
</feature>
<evidence type="ECO:0000313" key="4">
    <source>
        <dbReference type="Proteomes" id="UP001620645"/>
    </source>
</evidence>
<comment type="caution">
    <text evidence="3">The sequence shown here is derived from an EMBL/GenBank/DDBJ whole genome shotgun (WGS) entry which is preliminary data.</text>
</comment>
<dbReference type="AlphaFoldDB" id="A0ABD2ISK6"/>
<feature type="compositionally biased region" description="Polar residues" evidence="2">
    <location>
        <begin position="293"/>
        <end position="311"/>
    </location>
</feature>
<feature type="region of interest" description="Disordered" evidence="2">
    <location>
        <begin position="476"/>
        <end position="607"/>
    </location>
</feature>
<feature type="region of interest" description="Disordered" evidence="2">
    <location>
        <begin position="428"/>
        <end position="461"/>
    </location>
</feature>
<feature type="compositionally biased region" description="Basic and acidic residues" evidence="2">
    <location>
        <begin position="73"/>
        <end position="82"/>
    </location>
</feature>
<accession>A0ABD2ISK6</accession>
<feature type="region of interest" description="Disordered" evidence="2">
    <location>
        <begin position="383"/>
        <end position="408"/>
    </location>
</feature>
<evidence type="ECO:0000313" key="3">
    <source>
        <dbReference type="EMBL" id="KAL3080280.1"/>
    </source>
</evidence>
<organism evidence="3 4">
    <name type="scientific">Heterodera schachtii</name>
    <name type="common">Sugarbeet cyst nematode worm</name>
    <name type="synonym">Tylenchus schachtii</name>
    <dbReference type="NCBI Taxonomy" id="97005"/>
    <lineage>
        <taxon>Eukaryota</taxon>
        <taxon>Metazoa</taxon>
        <taxon>Ecdysozoa</taxon>
        <taxon>Nematoda</taxon>
        <taxon>Chromadorea</taxon>
        <taxon>Rhabditida</taxon>
        <taxon>Tylenchina</taxon>
        <taxon>Tylenchomorpha</taxon>
        <taxon>Tylenchoidea</taxon>
        <taxon>Heteroderidae</taxon>
        <taxon>Heteroderinae</taxon>
        <taxon>Heterodera</taxon>
    </lineage>
</organism>
<feature type="region of interest" description="Disordered" evidence="2">
    <location>
        <begin position="217"/>
        <end position="331"/>
    </location>
</feature>
<name>A0ABD2ISK6_HETSC</name>
<feature type="region of interest" description="Disordered" evidence="2">
    <location>
        <begin position="623"/>
        <end position="654"/>
    </location>
</feature>
<evidence type="ECO:0000256" key="1">
    <source>
        <dbReference type="SAM" id="Coils"/>
    </source>
</evidence>
<keyword evidence="1" id="KW-0175">Coiled coil</keyword>
<feature type="compositionally biased region" description="Polar residues" evidence="2">
    <location>
        <begin position="499"/>
        <end position="512"/>
    </location>
</feature>
<feature type="compositionally biased region" description="Polar residues" evidence="2">
    <location>
        <begin position="392"/>
        <end position="408"/>
    </location>
</feature>
<evidence type="ECO:0000256" key="2">
    <source>
        <dbReference type="SAM" id="MobiDB-lite"/>
    </source>
</evidence>
<keyword evidence="4" id="KW-1185">Reference proteome</keyword>
<feature type="compositionally biased region" description="Basic and acidic residues" evidence="2">
    <location>
        <begin position="627"/>
        <end position="638"/>
    </location>
</feature>
<feature type="compositionally biased region" description="Basic and acidic residues" evidence="2">
    <location>
        <begin position="586"/>
        <end position="607"/>
    </location>
</feature>
<feature type="region of interest" description="Disordered" evidence="2">
    <location>
        <begin position="352"/>
        <end position="371"/>
    </location>
</feature>
<reference evidence="3 4" key="1">
    <citation type="submission" date="2024-10" db="EMBL/GenBank/DDBJ databases">
        <authorList>
            <person name="Kim D."/>
        </authorList>
    </citation>
    <scope>NUCLEOTIDE SEQUENCE [LARGE SCALE GENOMIC DNA]</scope>
    <source>
        <strain evidence="3">Taebaek</strain>
    </source>
</reference>
<protein>
    <submittedName>
        <fullName evidence="3">Uncharacterized protein</fullName>
    </submittedName>
</protein>